<organism evidence="10 11">
    <name type="scientific">Aurantiacibacter atlanticus</name>
    <dbReference type="NCBI Taxonomy" id="1648404"/>
    <lineage>
        <taxon>Bacteria</taxon>
        <taxon>Pseudomonadati</taxon>
        <taxon>Pseudomonadota</taxon>
        <taxon>Alphaproteobacteria</taxon>
        <taxon>Sphingomonadales</taxon>
        <taxon>Erythrobacteraceae</taxon>
        <taxon>Aurantiacibacter</taxon>
    </lineage>
</organism>
<keyword evidence="8" id="KW-1133">Transmembrane helix</keyword>
<feature type="compositionally biased region" description="Basic residues" evidence="7">
    <location>
        <begin position="52"/>
        <end position="62"/>
    </location>
</feature>
<protein>
    <submittedName>
        <fullName evidence="10">Membrane protein</fullName>
    </submittedName>
</protein>
<keyword evidence="8" id="KW-0472">Membrane</keyword>
<dbReference type="Gene3D" id="2.70.70.10">
    <property type="entry name" value="Glucose Permease (Domain IIA)"/>
    <property type="match status" value="1"/>
</dbReference>
<evidence type="ECO:0000256" key="4">
    <source>
        <dbReference type="ARBA" id="ARBA00022801"/>
    </source>
</evidence>
<reference evidence="10 11" key="1">
    <citation type="journal article" date="2015" name="Int. J. Syst. Evol. Microbiol.">
        <title>Erythrobacter atlanticus sp. nov., a bacterium from ocean sediment able to degrade polycyclic aromatic hydrocarbons.</title>
        <authorList>
            <person name="Zhuang L."/>
            <person name="Liu Y."/>
            <person name="Wang L."/>
            <person name="Wang W."/>
            <person name="Shao Z."/>
        </authorList>
    </citation>
    <scope>NUCLEOTIDE SEQUENCE [LARGE SCALE GENOMIC DNA]</scope>
    <source>
        <strain evidence="11">s21-N3</strain>
    </source>
</reference>
<gene>
    <name evidence="10" type="ORF">CP97_02230</name>
</gene>
<dbReference type="AlphaFoldDB" id="A0A0H4VJK3"/>
<dbReference type="Gene3D" id="3.10.450.350">
    <property type="match status" value="1"/>
</dbReference>
<evidence type="ECO:0000256" key="8">
    <source>
        <dbReference type="SAM" id="Phobius"/>
    </source>
</evidence>
<dbReference type="STRING" id="1648404.CP97_02230"/>
<evidence type="ECO:0000313" key="10">
    <source>
        <dbReference type="EMBL" id="AKQ43071.2"/>
    </source>
</evidence>
<dbReference type="PANTHER" id="PTHR21666:SF288">
    <property type="entry name" value="CELL DIVISION PROTEIN YTFB"/>
    <property type="match status" value="1"/>
</dbReference>
<name>A0A0H4VJK3_9SPHN</name>
<evidence type="ECO:0000256" key="3">
    <source>
        <dbReference type="ARBA" id="ARBA00022723"/>
    </source>
</evidence>
<evidence type="ECO:0000259" key="9">
    <source>
        <dbReference type="Pfam" id="PF01551"/>
    </source>
</evidence>
<dbReference type="InterPro" id="IPR016047">
    <property type="entry name" value="M23ase_b-sheet_dom"/>
</dbReference>
<dbReference type="EMBL" id="CP011310">
    <property type="protein sequence ID" value="AKQ43071.2"/>
    <property type="molecule type" value="Genomic_DNA"/>
</dbReference>
<feature type="domain" description="M23ase beta-sheet core" evidence="9">
    <location>
        <begin position="404"/>
        <end position="498"/>
    </location>
</feature>
<keyword evidence="6" id="KW-0482">Metalloprotease</keyword>
<evidence type="ECO:0000256" key="7">
    <source>
        <dbReference type="SAM" id="MobiDB-lite"/>
    </source>
</evidence>
<evidence type="ECO:0000313" key="11">
    <source>
        <dbReference type="Proteomes" id="UP000059113"/>
    </source>
</evidence>
<dbReference type="PANTHER" id="PTHR21666">
    <property type="entry name" value="PEPTIDASE-RELATED"/>
    <property type="match status" value="1"/>
</dbReference>
<evidence type="ECO:0000256" key="1">
    <source>
        <dbReference type="ARBA" id="ARBA00001947"/>
    </source>
</evidence>
<feature type="transmembrane region" description="Helical" evidence="8">
    <location>
        <begin position="100"/>
        <end position="121"/>
    </location>
</feature>
<feature type="region of interest" description="Disordered" evidence="7">
    <location>
        <begin position="1"/>
        <end position="64"/>
    </location>
</feature>
<proteinExistence type="predicted"/>
<sequence length="560" mass="61426">MSKDRKSEGENQTGEDCSPAELSLAHAIDEHGRPLERPGADQTGKDQSGEKRAKHVSRRRISRTSSFTSRYGEWRSRASSAFTSADLAPDLARDIGSRRWLRGVATLIGLSAVAAAGWPGFSPVEAAPAMRIEDRVRDEFRSQMIMPLALGADSGRHMGATFAVAELESAPERPRLDLVATLTSGDGFDRMLRRAGVGTAEATQIARMIEATLPMSDIAPGTQVDITLGRRSSADEPRPVDALSFRARFDLQLAVERRDGRLVLDPRPIMVDATPLRVRGAVGEGLYRSARALGAPPSGVQQFLRMIGREVDLDGEIGATDEFDMIIDYRRAATGEIEVGDLLYAAVIRDNRPRVQLMRFGRKGEFYDASGEGTMREGLVAPVPGRVTSRYGMRRHPILGYRRIHSGLDFRARHGTPIYAATEGTVNFAGRNGGYGNFVRIRHGGGLATGYAHMSRISVRNGENVRRGQVIGYVGSTGLSTGPHLHYEMYRNGQKIDPASVRFVTRAQLSGSQLANFREQLVRLQMVKPGEALSDLAPDPSIAEDPVREIDRIENRRRVD</sequence>
<evidence type="ECO:0000256" key="6">
    <source>
        <dbReference type="ARBA" id="ARBA00023049"/>
    </source>
</evidence>
<dbReference type="SUPFAM" id="SSF51261">
    <property type="entry name" value="Duplicated hybrid motif"/>
    <property type="match status" value="1"/>
</dbReference>
<dbReference type="InterPro" id="IPR011055">
    <property type="entry name" value="Dup_hybrid_motif"/>
</dbReference>
<keyword evidence="4" id="KW-0378">Hydrolase</keyword>
<reference evidence="11" key="2">
    <citation type="submission" date="2015-04" db="EMBL/GenBank/DDBJ databases">
        <title>The complete genome sequence of Erythrobacter sp. s21-N3.</title>
        <authorList>
            <person name="Zhuang L."/>
            <person name="Liu Y."/>
            <person name="Shao Z."/>
        </authorList>
    </citation>
    <scope>NUCLEOTIDE SEQUENCE [LARGE SCALE GENOMIC DNA]</scope>
    <source>
        <strain evidence="11">s21-N3</strain>
    </source>
</reference>
<accession>A0A0H4VJK3</accession>
<dbReference type="Pfam" id="PF01551">
    <property type="entry name" value="Peptidase_M23"/>
    <property type="match status" value="1"/>
</dbReference>
<keyword evidence="3" id="KW-0479">Metal-binding</keyword>
<keyword evidence="8" id="KW-0812">Transmembrane</keyword>
<dbReference type="Proteomes" id="UP000059113">
    <property type="component" value="Chromosome"/>
</dbReference>
<evidence type="ECO:0000256" key="2">
    <source>
        <dbReference type="ARBA" id="ARBA00022670"/>
    </source>
</evidence>
<keyword evidence="2" id="KW-0645">Protease</keyword>
<dbReference type="GO" id="GO:0046872">
    <property type="term" value="F:metal ion binding"/>
    <property type="evidence" value="ECO:0007669"/>
    <property type="project" value="UniProtKB-KW"/>
</dbReference>
<dbReference type="GO" id="GO:0006508">
    <property type="term" value="P:proteolysis"/>
    <property type="evidence" value="ECO:0007669"/>
    <property type="project" value="UniProtKB-KW"/>
</dbReference>
<dbReference type="RefSeq" id="WP_053106497.1">
    <property type="nucleotide sequence ID" value="NZ_CP011310.1"/>
</dbReference>
<keyword evidence="5" id="KW-0862">Zinc</keyword>
<dbReference type="KEGG" id="ery:CP97_02230"/>
<feature type="compositionally biased region" description="Basic and acidic residues" evidence="7">
    <location>
        <begin position="27"/>
        <end position="51"/>
    </location>
</feature>
<dbReference type="GO" id="GO:0004222">
    <property type="term" value="F:metalloendopeptidase activity"/>
    <property type="evidence" value="ECO:0007669"/>
    <property type="project" value="TreeGrafter"/>
</dbReference>
<feature type="region of interest" description="Disordered" evidence="7">
    <location>
        <begin position="534"/>
        <end position="560"/>
    </location>
</feature>
<evidence type="ECO:0000256" key="5">
    <source>
        <dbReference type="ARBA" id="ARBA00022833"/>
    </source>
</evidence>
<keyword evidence="11" id="KW-1185">Reference proteome</keyword>
<dbReference type="InterPro" id="IPR050570">
    <property type="entry name" value="Cell_wall_metabolism_enzyme"/>
</dbReference>
<comment type="cofactor">
    <cofactor evidence="1">
        <name>Zn(2+)</name>
        <dbReference type="ChEBI" id="CHEBI:29105"/>
    </cofactor>
</comment>
<dbReference type="FunFam" id="2.70.70.10:FF:000006">
    <property type="entry name" value="M23 family peptidase"/>
    <property type="match status" value="1"/>
</dbReference>
<dbReference type="CDD" id="cd12797">
    <property type="entry name" value="M23_peptidase"/>
    <property type="match status" value="1"/>
</dbReference>
<feature type="compositionally biased region" description="Basic and acidic residues" evidence="7">
    <location>
        <begin position="545"/>
        <end position="560"/>
    </location>
</feature>